<keyword evidence="9 14" id="KW-0418">Kinase</keyword>
<dbReference type="PANTHER" id="PTHR45436">
    <property type="entry name" value="SENSOR HISTIDINE KINASE YKOH"/>
    <property type="match status" value="1"/>
</dbReference>
<dbReference type="EMBL" id="JBHTBX010000007">
    <property type="protein sequence ID" value="MFC7435089.1"/>
    <property type="molecule type" value="Genomic_DNA"/>
</dbReference>
<keyword evidence="8 14" id="KW-0547">Nucleotide-binding</keyword>
<feature type="transmembrane region" description="Helical" evidence="14">
    <location>
        <begin position="12"/>
        <end position="34"/>
    </location>
</feature>
<dbReference type="SUPFAM" id="SSF55874">
    <property type="entry name" value="ATPase domain of HSP90 chaperone/DNA topoisomerase II/histidine kinase"/>
    <property type="match status" value="1"/>
</dbReference>
<evidence type="ECO:0000256" key="11">
    <source>
        <dbReference type="ARBA" id="ARBA00022989"/>
    </source>
</evidence>
<feature type="domain" description="HAMP" evidence="16">
    <location>
        <begin position="187"/>
        <end position="240"/>
    </location>
</feature>
<keyword evidence="7 14" id="KW-0812">Transmembrane</keyword>
<dbReference type="InterPro" id="IPR036890">
    <property type="entry name" value="HATPase_C_sf"/>
</dbReference>
<dbReference type="InterPro" id="IPR003661">
    <property type="entry name" value="HisK_dim/P_dom"/>
</dbReference>
<dbReference type="SMART" id="SM00387">
    <property type="entry name" value="HATPase_c"/>
    <property type="match status" value="1"/>
</dbReference>
<dbReference type="SUPFAM" id="SSF47384">
    <property type="entry name" value="Homodimeric domain of signal transducing histidine kinase"/>
    <property type="match status" value="1"/>
</dbReference>
<dbReference type="EC" id="2.7.13.3" evidence="14"/>
<accession>A0ABW2RAS7</accession>
<sequence>MLGRLSLTARLTALYTLVSACVLVGLGLLVSIAVGRHFVELDRDFLKDKIELVQTIVGEASSSEMLASRLDELLTSHHGLFIELHNSAGQVYGEAGSVFSRLPPSIGTDEQAFDWTAGDHTLRGLRAAIRPPSTWTGQAADGQPLELLIALDTAHHTHFMQSLRQTLALYLIGAILASGLLGWWAARRGLAPLRIMKERAMTVTAHKLDQRMPVDAVPAEFADLAQSLNTMLERLQSDFARLQEFSSDLAHELRTPINNLLTQTQVSLTQKRDASAYQDILASNAEEFQRLARMVSDMLFLAKTEHGIELPNPEAIALEQETRALFDFYDAVADEKRIRLSLAGQAVIMGDRLMVRRAIGNLLSNALRHSPDDADVTVTIEKQGTTTTLCLTNTGPTISPEVLPRLFDRFFRVDKSRSHPDSDGAGLGLSITQAIMAAHGGSVTASSSNGITTFCLVFPGSVAD</sequence>
<evidence type="ECO:0000256" key="8">
    <source>
        <dbReference type="ARBA" id="ARBA00022741"/>
    </source>
</evidence>
<evidence type="ECO:0000256" key="3">
    <source>
        <dbReference type="ARBA" id="ARBA00022475"/>
    </source>
</evidence>
<protein>
    <recommendedName>
        <fullName evidence="14">Sensor protein</fullName>
        <ecNumber evidence="14">2.7.13.3</ecNumber>
    </recommendedName>
</protein>
<evidence type="ECO:0000256" key="7">
    <source>
        <dbReference type="ARBA" id="ARBA00022692"/>
    </source>
</evidence>
<evidence type="ECO:0000256" key="14">
    <source>
        <dbReference type="RuleBase" id="RU364088"/>
    </source>
</evidence>
<dbReference type="InterPro" id="IPR004358">
    <property type="entry name" value="Sig_transdc_His_kin-like_C"/>
</dbReference>
<dbReference type="Gene3D" id="6.10.340.10">
    <property type="match status" value="1"/>
</dbReference>
<dbReference type="InterPro" id="IPR048590">
    <property type="entry name" value="CusS-like_sensor"/>
</dbReference>
<keyword evidence="4 14" id="KW-0997">Cell inner membrane</keyword>
<evidence type="ECO:0000256" key="5">
    <source>
        <dbReference type="ARBA" id="ARBA00022553"/>
    </source>
</evidence>
<dbReference type="Pfam" id="PF02518">
    <property type="entry name" value="HATPase_c"/>
    <property type="match status" value="1"/>
</dbReference>
<dbReference type="PROSITE" id="PS51257">
    <property type="entry name" value="PROKAR_LIPOPROTEIN"/>
    <property type="match status" value="1"/>
</dbReference>
<dbReference type="InterPro" id="IPR006290">
    <property type="entry name" value="CztS_silS_copS"/>
</dbReference>
<evidence type="ECO:0000256" key="2">
    <source>
        <dbReference type="ARBA" id="ARBA00004429"/>
    </source>
</evidence>
<evidence type="ECO:0000313" key="18">
    <source>
        <dbReference type="Proteomes" id="UP001596495"/>
    </source>
</evidence>
<name>A0ABW2RAS7_9BURK</name>
<dbReference type="Pfam" id="PF00512">
    <property type="entry name" value="HisKA"/>
    <property type="match status" value="1"/>
</dbReference>
<gene>
    <name evidence="17" type="ORF">ACFQNJ_11295</name>
</gene>
<dbReference type="CDD" id="cd00075">
    <property type="entry name" value="HATPase"/>
    <property type="match status" value="1"/>
</dbReference>
<dbReference type="Pfam" id="PF00672">
    <property type="entry name" value="HAMP"/>
    <property type="match status" value="1"/>
</dbReference>
<dbReference type="NCBIfam" id="TIGR01386">
    <property type="entry name" value="cztS_silS_copS"/>
    <property type="match status" value="1"/>
</dbReference>
<dbReference type="CDD" id="cd00082">
    <property type="entry name" value="HisKA"/>
    <property type="match status" value="1"/>
</dbReference>
<dbReference type="Proteomes" id="UP001596495">
    <property type="component" value="Unassembled WGS sequence"/>
</dbReference>
<evidence type="ECO:0000256" key="9">
    <source>
        <dbReference type="ARBA" id="ARBA00022777"/>
    </source>
</evidence>
<dbReference type="GO" id="GO:0004673">
    <property type="term" value="F:protein histidine kinase activity"/>
    <property type="evidence" value="ECO:0007669"/>
    <property type="project" value="UniProtKB-EC"/>
</dbReference>
<dbReference type="Gene3D" id="3.30.565.10">
    <property type="entry name" value="Histidine kinase-like ATPase, C-terminal domain"/>
    <property type="match status" value="1"/>
</dbReference>
<evidence type="ECO:0000256" key="6">
    <source>
        <dbReference type="ARBA" id="ARBA00022679"/>
    </source>
</evidence>
<reference evidence="18" key="1">
    <citation type="journal article" date="2019" name="Int. J. Syst. Evol. Microbiol.">
        <title>The Global Catalogue of Microorganisms (GCM) 10K type strain sequencing project: providing services to taxonomists for standard genome sequencing and annotation.</title>
        <authorList>
            <consortium name="The Broad Institute Genomics Platform"/>
            <consortium name="The Broad Institute Genome Sequencing Center for Infectious Disease"/>
            <person name="Wu L."/>
            <person name="Ma J."/>
        </authorList>
    </citation>
    <scope>NUCLEOTIDE SEQUENCE [LARGE SCALE GENOMIC DNA]</scope>
    <source>
        <strain evidence="18">CCUG 54518</strain>
    </source>
</reference>
<dbReference type="PROSITE" id="PS50109">
    <property type="entry name" value="HIS_KIN"/>
    <property type="match status" value="1"/>
</dbReference>
<dbReference type="InterPro" id="IPR003594">
    <property type="entry name" value="HATPase_dom"/>
</dbReference>
<dbReference type="Pfam" id="PF21085">
    <property type="entry name" value="CusS"/>
    <property type="match status" value="1"/>
</dbReference>
<dbReference type="PROSITE" id="PS50885">
    <property type="entry name" value="HAMP"/>
    <property type="match status" value="1"/>
</dbReference>
<dbReference type="SMART" id="SM00304">
    <property type="entry name" value="HAMP"/>
    <property type="match status" value="1"/>
</dbReference>
<keyword evidence="10 14" id="KW-0067">ATP-binding</keyword>
<evidence type="ECO:0000256" key="4">
    <source>
        <dbReference type="ARBA" id="ARBA00022519"/>
    </source>
</evidence>
<feature type="domain" description="Histidine kinase" evidence="15">
    <location>
        <begin position="248"/>
        <end position="462"/>
    </location>
</feature>
<comment type="catalytic activity">
    <reaction evidence="1 14">
        <text>ATP + protein L-histidine = ADP + protein N-phospho-L-histidine.</text>
        <dbReference type="EC" id="2.7.13.3"/>
    </reaction>
</comment>
<dbReference type="CDD" id="cd06225">
    <property type="entry name" value="HAMP"/>
    <property type="match status" value="1"/>
</dbReference>
<dbReference type="PANTHER" id="PTHR45436:SF15">
    <property type="entry name" value="SENSOR HISTIDINE KINASE CUSS"/>
    <property type="match status" value="1"/>
</dbReference>
<evidence type="ECO:0000256" key="1">
    <source>
        <dbReference type="ARBA" id="ARBA00000085"/>
    </source>
</evidence>
<evidence type="ECO:0000259" key="16">
    <source>
        <dbReference type="PROSITE" id="PS50885"/>
    </source>
</evidence>
<evidence type="ECO:0000259" key="15">
    <source>
        <dbReference type="PROSITE" id="PS50109"/>
    </source>
</evidence>
<dbReference type="InterPro" id="IPR036097">
    <property type="entry name" value="HisK_dim/P_sf"/>
</dbReference>
<dbReference type="RefSeq" id="WP_382257247.1">
    <property type="nucleotide sequence ID" value="NZ_JBHTBX010000007.1"/>
</dbReference>
<dbReference type="Gene3D" id="1.10.287.130">
    <property type="match status" value="1"/>
</dbReference>
<evidence type="ECO:0000256" key="13">
    <source>
        <dbReference type="ARBA" id="ARBA00023136"/>
    </source>
</evidence>
<dbReference type="SMART" id="SM00388">
    <property type="entry name" value="HisKA"/>
    <property type="match status" value="1"/>
</dbReference>
<keyword evidence="11 14" id="KW-1133">Transmembrane helix</keyword>
<proteinExistence type="predicted"/>
<keyword evidence="13 14" id="KW-0472">Membrane</keyword>
<comment type="subcellular location">
    <subcellularLocation>
        <location evidence="2">Cell inner membrane</location>
        <topology evidence="2">Multi-pass membrane protein</topology>
    </subcellularLocation>
</comment>
<evidence type="ECO:0000256" key="10">
    <source>
        <dbReference type="ARBA" id="ARBA00022840"/>
    </source>
</evidence>
<keyword evidence="6 14" id="KW-0808">Transferase</keyword>
<dbReference type="InterPro" id="IPR005467">
    <property type="entry name" value="His_kinase_dom"/>
</dbReference>
<evidence type="ECO:0000256" key="12">
    <source>
        <dbReference type="ARBA" id="ARBA00023012"/>
    </source>
</evidence>
<keyword evidence="3 14" id="KW-1003">Cell membrane</keyword>
<dbReference type="InterPro" id="IPR003660">
    <property type="entry name" value="HAMP_dom"/>
</dbReference>
<organism evidence="17 18">
    <name type="scientific">Hydrogenophaga bisanensis</name>
    <dbReference type="NCBI Taxonomy" id="439611"/>
    <lineage>
        <taxon>Bacteria</taxon>
        <taxon>Pseudomonadati</taxon>
        <taxon>Pseudomonadota</taxon>
        <taxon>Betaproteobacteria</taxon>
        <taxon>Burkholderiales</taxon>
        <taxon>Comamonadaceae</taxon>
        <taxon>Hydrogenophaga</taxon>
    </lineage>
</organism>
<dbReference type="InterPro" id="IPR050428">
    <property type="entry name" value="TCS_sensor_his_kinase"/>
</dbReference>
<comment type="function">
    <text evidence="14">Member of a two-component regulatory system.</text>
</comment>
<dbReference type="PRINTS" id="PR00344">
    <property type="entry name" value="BCTRLSENSOR"/>
</dbReference>
<keyword evidence="18" id="KW-1185">Reference proteome</keyword>
<keyword evidence="5" id="KW-0597">Phosphoprotein</keyword>
<keyword evidence="12 14" id="KW-0902">Two-component regulatory system</keyword>
<feature type="transmembrane region" description="Helical" evidence="14">
    <location>
        <begin position="167"/>
        <end position="186"/>
    </location>
</feature>
<evidence type="ECO:0000313" key="17">
    <source>
        <dbReference type="EMBL" id="MFC7435089.1"/>
    </source>
</evidence>
<comment type="caution">
    <text evidence="17">The sequence shown here is derived from an EMBL/GenBank/DDBJ whole genome shotgun (WGS) entry which is preliminary data.</text>
</comment>